<feature type="compositionally biased region" description="Basic and acidic residues" evidence="8">
    <location>
        <begin position="317"/>
        <end position="340"/>
    </location>
</feature>
<evidence type="ECO:0000256" key="3">
    <source>
        <dbReference type="ARBA" id="ARBA00022692"/>
    </source>
</evidence>
<keyword evidence="6 9" id="KW-1133">Transmembrane helix</keyword>
<accession>A0A164XUF9</accession>
<keyword evidence="7 9" id="KW-0472">Membrane</keyword>
<proteinExistence type="predicted"/>
<dbReference type="OrthoDB" id="3267813at2759"/>
<dbReference type="Pfam" id="PF21314">
    <property type="entry name" value="TM_ErbB1"/>
    <property type="match status" value="1"/>
</dbReference>
<dbReference type="AlphaFoldDB" id="A0A164XUF9"/>
<feature type="signal peptide" evidence="10">
    <location>
        <begin position="1"/>
        <end position="23"/>
    </location>
</feature>
<protein>
    <recommendedName>
        <fullName evidence="11">Epidermal growth factor receptor-like transmembrane-juxtamembrane segment domain-containing protein</fullName>
    </recommendedName>
</protein>
<keyword evidence="3 9" id="KW-0812">Transmembrane</keyword>
<dbReference type="InterPro" id="IPR049328">
    <property type="entry name" value="TM_ErbB1"/>
</dbReference>
<evidence type="ECO:0000256" key="6">
    <source>
        <dbReference type="ARBA" id="ARBA00022989"/>
    </source>
</evidence>
<feature type="compositionally biased region" description="Low complexity" evidence="8">
    <location>
        <begin position="231"/>
        <end position="278"/>
    </location>
</feature>
<dbReference type="EMBL" id="KV419399">
    <property type="protein sequence ID" value="KZS96301.1"/>
    <property type="molecule type" value="Genomic_DNA"/>
</dbReference>
<evidence type="ECO:0000256" key="10">
    <source>
        <dbReference type="SAM" id="SignalP"/>
    </source>
</evidence>
<feature type="domain" description="Epidermal growth factor receptor-like transmembrane-juxtamembrane segment" evidence="11">
    <location>
        <begin position="286"/>
        <end position="314"/>
    </location>
</feature>
<evidence type="ECO:0000256" key="9">
    <source>
        <dbReference type="SAM" id="Phobius"/>
    </source>
</evidence>
<evidence type="ECO:0000259" key="11">
    <source>
        <dbReference type="Pfam" id="PF21314"/>
    </source>
</evidence>
<feature type="region of interest" description="Disordered" evidence="8">
    <location>
        <begin position="217"/>
        <end position="281"/>
    </location>
</feature>
<feature type="transmembrane region" description="Helical" evidence="9">
    <location>
        <begin position="285"/>
        <end position="308"/>
    </location>
</feature>
<reference evidence="12 13" key="1">
    <citation type="journal article" date="2016" name="Mol. Biol. Evol.">
        <title>Comparative Genomics of Early-Diverging Mushroom-Forming Fungi Provides Insights into the Origins of Lignocellulose Decay Capabilities.</title>
        <authorList>
            <person name="Nagy L.G."/>
            <person name="Riley R."/>
            <person name="Tritt A."/>
            <person name="Adam C."/>
            <person name="Daum C."/>
            <person name="Floudas D."/>
            <person name="Sun H."/>
            <person name="Yadav J.S."/>
            <person name="Pangilinan J."/>
            <person name="Larsson K.H."/>
            <person name="Matsuura K."/>
            <person name="Barry K."/>
            <person name="Labutti K."/>
            <person name="Kuo R."/>
            <person name="Ohm R.A."/>
            <person name="Bhattacharya S.S."/>
            <person name="Shirouzu T."/>
            <person name="Yoshinaga Y."/>
            <person name="Martin F.M."/>
            <person name="Grigoriev I.V."/>
            <person name="Hibbett D.S."/>
        </authorList>
    </citation>
    <scope>NUCLEOTIDE SEQUENCE [LARGE SCALE GENOMIC DNA]</scope>
    <source>
        <strain evidence="12 13">HHB9708</strain>
    </source>
</reference>
<organism evidence="12 13">
    <name type="scientific">Sistotremastrum niveocremeum HHB9708</name>
    <dbReference type="NCBI Taxonomy" id="1314777"/>
    <lineage>
        <taxon>Eukaryota</taxon>
        <taxon>Fungi</taxon>
        <taxon>Dikarya</taxon>
        <taxon>Basidiomycota</taxon>
        <taxon>Agaricomycotina</taxon>
        <taxon>Agaricomycetes</taxon>
        <taxon>Sistotremastrales</taxon>
        <taxon>Sistotremastraceae</taxon>
        <taxon>Sertulicium</taxon>
        <taxon>Sertulicium niveocremeum</taxon>
    </lineage>
</organism>
<feature type="region of interest" description="Disordered" evidence="8">
    <location>
        <begin position="363"/>
        <end position="451"/>
    </location>
</feature>
<keyword evidence="2" id="KW-0597">Phosphoprotein</keyword>
<dbReference type="GO" id="GO:0005524">
    <property type="term" value="F:ATP binding"/>
    <property type="evidence" value="ECO:0007669"/>
    <property type="project" value="UniProtKB-KW"/>
</dbReference>
<gene>
    <name evidence="12" type="ORF">SISNIDRAFT_463802</name>
</gene>
<keyword evidence="4" id="KW-0547">Nucleotide-binding</keyword>
<evidence type="ECO:0000256" key="4">
    <source>
        <dbReference type="ARBA" id="ARBA00022741"/>
    </source>
</evidence>
<evidence type="ECO:0000256" key="8">
    <source>
        <dbReference type="SAM" id="MobiDB-lite"/>
    </source>
</evidence>
<feature type="chain" id="PRO_5007854452" description="Epidermal growth factor receptor-like transmembrane-juxtamembrane segment domain-containing protein" evidence="10">
    <location>
        <begin position="24"/>
        <end position="451"/>
    </location>
</feature>
<evidence type="ECO:0000256" key="5">
    <source>
        <dbReference type="ARBA" id="ARBA00022840"/>
    </source>
</evidence>
<keyword evidence="10" id="KW-0732">Signal</keyword>
<keyword evidence="13" id="KW-1185">Reference proteome</keyword>
<dbReference type="STRING" id="1314777.A0A164XUF9"/>
<dbReference type="PANTHER" id="PTHR15549">
    <property type="entry name" value="PAIRED IMMUNOGLOBULIN-LIKE TYPE 2 RECEPTOR"/>
    <property type="match status" value="1"/>
</dbReference>
<evidence type="ECO:0000256" key="2">
    <source>
        <dbReference type="ARBA" id="ARBA00022553"/>
    </source>
</evidence>
<keyword evidence="5" id="KW-0067">ATP-binding</keyword>
<comment type="subcellular location">
    <subcellularLocation>
        <location evidence="1">Membrane</location>
        <topology evidence="1">Single-pass membrane protein</topology>
    </subcellularLocation>
</comment>
<evidence type="ECO:0000313" key="13">
    <source>
        <dbReference type="Proteomes" id="UP000076722"/>
    </source>
</evidence>
<feature type="compositionally biased region" description="Polar residues" evidence="8">
    <location>
        <begin position="387"/>
        <end position="406"/>
    </location>
</feature>
<name>A0A164XUF9_9AGAM</name>
<dbReference type="Proteomes" id="UP000076722">
    <property type="component" value="Unassembled WGS sequence"/>
</dbReference>
<feature type="region of interest" description="Disordered" evidence="8">
    <location>
        <begin position="315"/>
        <end position="347"/>
    </location>
</feature>
<sequence length="451" mass="46543">MLFAHQHLGVLSSLILWPSLALSYSFTIDNTPSQCGPLNISIVGSDGTAPYRLTIIPQGGSPLGIEVRKIMDVQFNDSSSLSFTLPYPQFSQFVAVVSDKNGSNFGSGGTTVSVDVQGSGTNSCLPTQQVSPLWTFSQDPLGSLTTCQSGFFLWDPSTVQGDVNFYGVIPGGNSFRVPVSDTTTDPAQTGKTAVTWTPNVLPGVQLTIVAGDSRGVGTGGSGTEILQPGNGTTSCVDSSSPSSTPGSPAGGTYPTNSAGDSTSPSGTSSPGSPGSGSSHKSNAGAIAGGVVGGVAGLIMLGLLVLFFIRRRRHKQAKKDPVDLLDPREAGDDENGNREPPEFYLPEPFRVPDPSVPAMSEISSARGTENVGGPEFLGAHSRRESGISLGSQGRVSTEGPISSSSRKTPAGPPQLRPINIIQHDDAGPSAGAAAEEEAETVELPPAYNNLRK</sequence>
<dbReference type="PANTHER" id="PTHR15549:SF33">
    <property type="entry name" value="MEMBRANE PROTEIN WSC4, PUTATIVE (AFU_ORTHOLOGUE AFUA_5G09020)-RELATED"/>
    <property type="match status" value="1"/>
</dbReference>
<dbReference type="GO" id="GO:0071944">
    <property type="term" value="C:cell periphery"/>
    <property type="evidence" value="ECO:0007669"/>
    <property type="project" value="UniProtKB-ARBA"/>
</dbReference>
<dbReference type="GO" id="GO:0016020">
    <property type="term" value="C:membrane"/>
    <property type="evidence" value="ECO:0007669"/>
    <property type="project" value="UniProtKB-SubCell"/>
</dbReference>
<dbReference type="InterPro" id="IPR051694">
    <property type="entry name" value="Immunoregulatory_rcpt-like"/>
</dbReference>
<evidence type="ECO:0000256" key="7">
    <source>
        <dbReference type="ARBA" id="ARBA00023136"/>
    </source>
</evidence>
<evidence type="ECO:0000313" key="12">
    <source>
        <dbReference type="EMBL" id="KZS96301.1"/>
    </source>
</evidence>
<evidence type="ECO:0000256" key="1">
    <source>
        <dbReference type="ARBA" id="ARBA00004167"/>
    </source>
</evidence>